<keyword evidence="1" id="KW-0812">Transmembrane</keyword>
<keyword evidence="3" id="KW-0012">Acyltransferase</keyword>
<dbReference type="RefSeq" id="WP_169663952.1">
    <property type="nucleotide sequence ID" value="NZ_CP076132.1"/>
</dbReference>
<feature type="transmembrane region" description="Helical" evidence="1">
    <location>
        <begin position="235"/>
        <end position="251"/>
    </location>
</feature>
<proteinExistence type="predicted"/>
<keyword evidence="4" id="KW-1185">Reference proteome</keyword>
<keyword evidence="1" id="KW-1133">Transmembrane helix</keyword>
<evidence type="ECO:0000313" key="3">
    <source>
        <dbReference type="EMBL" id="QWG03402.1"/>
    </source>
</evidence>
<dbReference type="KEGG" id="fya:KMW28_07405"/>
<dbReference type="GO" id="GO:0016747">
    <property type="term" value="F:acyltransferase activity, transferring groups other than amino-acyl groups"/>
    <property type="evidence" value="ECO:0007669"/>
    <property type="project" value="InterPro"/>
</dbReference>
<keyword evidence="3" id="KW-0808">Transferase</keyword>
<feature type="transmembrane region" description="Helical" evidence="1">
    <location>
        <begin position="152"/>
        <end position="169"/>
    </location>
</feature>
<keyword evidence="1" id="KW-0472">Membrane</keyword>
<feature type="transmembrane region" description="Helical" evidence="1">
    <location>
        <begin position="90"/>
        <end position="107"/>
    </location>
</feature>
<gene>
    <name evidence="3" type="ORF">KMW28_07405</name>
</gene>
<organism evidence="3 4">
    <name type="scientific">Flammeovirga yaeyamensis</name>
    <dbReference type="NCBI Taxonomy" id="367791"/>
    <lineage>
        <taxon>Bacteria</taxon>
        <taxon>Pseudomonadati</taxon>
        <taxon>Bacteroidota</taxon>
        <taxon>Cytophagia</taxon>
        <taxon>Cytophagales</taxon>
        <taxon>Flammeovirgaceae</taxon>
        <taxon>Flammeovirga</taxon>
    </lineage>
</organism>
<feature type="transmembrane region" description="Helical" evidence="1">
    <location>
        <begin position="324"/>
        <end position="342"/>
    </location>
</feature>
<reference evidence="3 4" key="1">
    <citation type="submission" date="2021-05" db="EMBL/GenBank/DDBJ databases">
        <title>Comparative genomic studies on the polysaccharide-degrading batcterial strains of the Flammeovirga genus.</title>
        <authorList>
            <person name="Zewei F."/>
            <person name="Zheng Z."/>
            <person name="Yu L."/>
            <person name="Ruyue G."/>
            <person name="Yanhong M."/>
            <person name="Yuanyuan C."/>
            <person name="Jingyan G."/>
            <person name="Wenjun H."/>
        </authorList>
    </citation>
    <scope>NUCLEOTIDE SEQUENCE [LARGE SCALE GENOMIC DNA]</scope>
    <source>
        <strain evidence="3 4">NBRC:100898</strain>
    </source>
</reference>
<feature type="transmembrane region" description="Helical" evidence="1">
    <location>
        <begin position="52"/>
        <end position="70"/>
    </location>
</feature>
<feature type="domain" description="Acyltransferase 3" evidence="2">
    <location>
        <begin position="17"/>
        <end position="331"/>
    </location>
</feature>
<protein>
    <submittedName>
        <fullName evidence="3">Acyltransferase family protein</fullName>
    </submittedName>
</protein>
<feature type="transmembrane region" description="Helical" evidence="1">
    <location>
        <begin position="204"/>
        <end position="223"/>
    </location>
</feature>
<dbReference type="InterPro" id="IPR050879">
    <property type="entry name" value="Acyltransferase_3"/>
</dbReference>
<dbReference type="Pfam" id="PF01757">
    <property type="entry name" value="Acyl_transf_3"/>
    <property type="match status" value="1"/>
</dbReference>
<dbReference type="PANTHER" id="PTHR23028:SF134">
    <property type="entry name" value="PUTATIVE (AFU_ORTHOLOGUE AFUA_4G08520)-RELATED"/>
    <property type="match status" value="1"/>
</dbReference>
<evidence type="ECO:0000313" key="4">
    <source>
        <dbReference type="Proteomes" id="UP000678679"/>
    </source>
</evidence>
<feature type="transmembrane region" description="Helical" evidence="1">
    <location>
        <begin position="290"/>
        <end position="312"/>
    </location>
</feature>
<evidence type="ECO:0000259" key="2">
    <source>
        <dbReference type="Pfam" id="PF01757"/>
    </source>
</evidence>
<dbReference type="PANTHER" id="PTHR23028">
    <property type="entry name" value="ACETYLTRANSFERASE"/>
    <property type="match status" value="1"/>
</dbReference>
<accession>A0AAX1N7G8</accession>
<dbReference type="AlphaFoldDB" id="A0AAX1N7G8"/>
<dbReference type="Proteomes" id="UP000678679">
    <property type="component" value="Chromosome 1"/>
</dbReference>
<sequence length="373" mass="42733">MLNRTNLISKSKPHFHILDGLRGVAAIIILIFHYLELVYLDDYETNILGHGYLAVDFFFCLSGFVVAYAYNHRMKEIGVKNFFINRLIRLHPLVVVGSIIGLIAYLIDPFVTDVWSVGWDKMSISFLGSIFLIPTPILPYRMDALFPFNSPAWSLFFEYIISIVYGVVLWRMNKKWLVASLSVAGAFMIYQAHADGWINSGWDFPTFTGGFIRVTYSFIAGLVVYKFNLIWKNKLGLFLPLLLLLGCFFYPHVNNDWITESIIVMIIFPLILSIGAGAQTNSTLESGCKFLGDLSYPLYMTHISGAFIFLNYIKSKTVSIDDQLFISSISIMISLVFGYLMMKYVDTPIRHYLNKKRKEYLMSKEEKEPLVHS</sequence>
<name>A0AAX1N7G8_9BACT</name>
<evidence type="ECO:0000256" key="1">
    <source>
        <dbReference type="SAM" id="Phobius"/>
    </source>
</evidence>
<dbReference type="InterPro" id="IPR002656">
    <property type="entry name" value="Acyl_transf_3_dom"/>
</dbReference>
<dbReference type="EMBL" id="CP076132">
    <property type="protein sequence ID" value="QWG03402.1"/>
    <property type="molecule type" value="Genomic_DNA"/>
</dbReference>
<feature type="transmembrane region" description="Helical" evidence="1">
    <location>
        <begin position="257"/>
        <end position="278"/>
    </location>
</feature>
<feature type="transmembrane region" description="Helical" evidence="1">
    <location>
        <begin position="176"/>
        <end position="192"/>
    </location>
</feature>
<feature type="transmembrane region" description="Helical" evidence="1">
    <location>
        <begin position="21"/>
        <end position="40"/>
    </location>
</feature>